<keyword evidence="3 7" id="KW-0378">Hydrolase</keyword>
<dbReference type="CDD" id="cd07017">
    <property type="entry name" value="S14_ClpP_2"/>
    <property type="match status" value="1"/>
</dbReference>
<keyword evidence="2 7" id="KW-0645">Protease</keyword>
<name>W7M8T7_GIBM7</name>
<dbReference type="GO" id="GO:0004176">
    <property type="term" value="F:ATP-dependent peptidase activity"/>
    <property type="evidence" value="ECO:0007669"/>
    <property type="project" value="InterPro"/>
</dbReference>
<dbReference type="eggNOG" id="KOG0840">
    <property type="taxonomic scope" value="Eukaryota"/>
</dbReference>
<dbReference type="NCBIfam" id="NF001368">
    <property type="entry name" value="PRK00277.1"/>
    <property type="match status" value="1"/>
</dbReference>
<feature type="active site" evidence="5">
    <location>
        <position position="188"/>
    </location>
</feature>
<dbReference type="HAMAP" id="MF_00444">
    <property type="entry name" value="ClpP"/>
    <property type="match status" value="1"/>
</dbReference>
<dbReference type="InterPro" id="IPR029045">
    <property type="entry name" value="ClpP/crotonase-like_dom_sf"/>
</dbReference>
<dbReference type="GO" id="GO:0051117">
    <property type="term" value="F:ATPase binding"/>
    <property type="evidence" value="ECO:0007669"/>
    <property type="project" value="TreeGrafter"/>
</dbReference>
<gene>
    <name evidence="10" type="ORF">FVEG_07517</name>
</gene>
<dbReference type="RefSeq" id="XP_018753587.1">
    <property type="nucleotide sequence ID" value="XM_018896167.1"/>
</dbReference>
<keyword evidence="4 7" id="KW-0720">Serine protease</keyword>
<dbReference type="OrthoDB" id="2017408at2759"/>
<evidence type="ECO:0000256" key="6">
    <source>
        <dbReference type="PROSITE-ProRule" id="PRU10086"/>
    </source>
</evidence>
<evidence type="ECO:0000256" key="1">
    <source>
        <dbReference type="ARBA" id="ARBA00007039"/>
    </source>
</evidence>
<dbReference type="PANTHER" id="PTHR10381:SF11">
    <property type="entry name" value="ATP-DEPENDENT CLP PROTEASE PROTEOLYTIC SUBUNIT, MITOCHONDRIAL"/>
    <property type="match status" value="1"/>
</dbReference>
<dbReference type="VEuPathDB" id="FungiDB:FVEG_07517"/>
<organism evidence="10 11">
    <name type="scientific">Gibberella moniliformis (strain M3125 / FGSC 7600)</name>
    <name type="common">Maize ear and stalk rot fungus</name>
    <name type="synonym">Fusarium verticillioides</name>
    <dbReference type="NCBI Taxonomy" id="334819"/>
    <lineage>
        <taxon>Eukaryota</taxon>
        <taxon>Fungi</taxon>
        <taxon>Dikarya</taxon>
        <taxon>Ascomycota</taxon>
        <taxon>Pezizomycotina</taxon>
        <taxon>Sordariomycetes</taxon>
        <taxon>Hypocreomycetidae</taxon>
        <taxon>Hypocreales</taxon>
        <taxon>Nectriaceae</taxon>
        <taxon>Fusarium</taxon>
        <taxon>Fusarium fujikuroi species complex</taxon>
    </lineage>
</organism>
<dbReference type="InterPro" id="IPR018215">
    <property type="entry name" value="ClpP_Ser_AS"/>
</dbReference>
<evidence type="ECO:0000256" key="7">
    <source>
        <dbReference type="RuleBase" id="RU000549"/>
    </source>
</evidence>
<reference evidence="10 11" key="1">
    <citation type="journal article" date="2010" name="Nature">
        <title>Comparative genomics reveals mobile pathogenicity chromosomes in Fusarium.</title>
        <authorList>
            <person name="Ma L.J."/>
            <person name="van der Does H.C."/>
            <person name="Borkovich K.A."/>
            <person name="Coleman J.J."/>
            <person name="Daboussi M.J."/>
            <person name="Di Pietro A."/>
            <person name="Dufresne M."/>
            <person name="Freitag M."/>
            <person name="Grabherr M."/>
            <person name="Henrissat B."/>
            <person name="Houterman P.M."/>
            <person name="Kang S."/>
            <person name="Shim W.B."/>
            <person name="Woloshuk C."/>
            <person name="Xie X."/>
            <person name="Xu J.R."/>
            <person name="Antoniw J."/>
            <person name="Baker S.E."/>
            <person name="Bluhm B.H."/>
            <person name="Breakspear A."/>
            <person name="Brown D.W."/>
            <person name="Butchko R.A."/>
            <person name="Chapman S."/>
            <person name="Coulson R."/>
            <person name="Coutinho P.M."/>
            <person name="Danchin E.G."/>
            <person name="Diener A."/>
            <person name="Gale L.R."/>
            <person name="Gardiner D.M."/>
            <person name="Goff S."/>
            <person name="Hammond-Kosack K.E."/>
            <person name="Hilburn K."/>
            <person name="Hua-Van A."/>
            <person name="Jonkers W."/>
            <person name="Kazan K."/>
            <person name="Kodira C.D."/>
            <person name="Koehrsen M."/>
            <person name="Kumar L."/>
            <person name="Lee Y.H."/>
            <person name="Li L."/>
            <person name="Manners J.M."/>
            <person name="Miranda-Saavedra D."/>
            <person name="Mukherjee M."/>
            <person name="Park G."/>
            <person name="Park J."/>
            <person name="Park S.Y."/>
            <person name="Proctor R.H."/>
            <person name="Regev A."/>
            <person name="Ruiz-Roldan M.C."/>
            <person name="Sain D."/>
            <person name="Sakthikumar S."/>
            <person name="Sykes S."/>
            <person name="Schwartz D.C."/>
            <person name="Turgeon B.G."/>
            <person name="Wapinski I."/>
            <person name="Yoder O."/>
            <person name="Young S."/>
            <person name="Zeng Q."/>
            <person name="Zhou S."/>
            <person name="Galagan J."/>
            <person name="Cuomo C.A."/>
            <person name="Kistler H.C."/>
            <person name="Rep M."/>
        </authorList>
    </citation>
    <scope>NUCLEOTIDE SEQUENCE [LARGE SCALE GENOMIC DNA]</scope>
    <source>
        <strain evidence="11">M3125 / FGSC 7600</strain>
    </source>
</reference>
<dbReference type="KEGG" id="fvr:FVEG_07517"/>
<evidence type="ECO:0000256" key="9">
    <source>
        <dbReference type="SAM" id="MobiDB-lite"/>
    </source>
</evidence>
<evidence type="ECO:0000313" key="11">
    <source>
        <dbReference type="Proteomes" id="UP000009096"/>
    </source>
</evidence>
<dbReference type="STRING" id="334819.W7M8T7"/>
<dbReference type="Gene3D" id="3.90.226.10">
    <property type="entry name" value="2-enoyl-CoA Hydratase, Chain A, domain 1"/>
    <property type="match status" value="1"/>
</dbReference>
<evidence type="ECO:0000256" key="5">
    <source>
        <dbReference type="PROSITE-ProRule" id="PRU10085"/>
    </source>
</evidence>
<feature type="active site" evidence="6">
    <location>
        <position position="213"/>
    </location>
</feature>
<dbReference type="PROSITE" id="PS00381">
    <property type="entry name" value="CLP_PROTEASE_SER"/>
    <property type="match status" value="1"/>
</dbReference>
<dbReference type="EMBL" id="DS022250">
    <property type="protein sequence ID" value="EWG47396.1"/>
    <property type="molecule type" value="Genomic_DNA"/>
</dbReference>
<feature type="region of interest" description="Disordered" evidence="9">
    <location>
        <begin position="287"/>
        <end position="313"/>
    </location>
</feature>
<dbReference type="InterPro" id="IPR033135">
    <property type="entry name" value="ClpP_His_AS"/>
</dbReference>
<comment type="similarity">
    <text evidence="1 8">Belongs to the peptidase S14 family.</text>
</comment>
<dbReference type="GO" id="GO:0009368">
    <property type="term" value="C:endopeptidase Clp complex"/>
    <property type="evidence" value="ECO:0007669"/>
    <property type="project" value="TreeGrafter"/>
</dbReference>
<dbReference type="InterPro" id="IPR023562">
    <property type="entry name" value="ClpP/TepA"/>
</dbReference>
<proteinExistence type="inferred from homology"/>
<protein>
    <recommendedName>
        <fullName evidence="8">ATP-dependent Clp protease proteolytic subunit</fullName>
        <ecNumber evidence="7">3.4.21.92</ecNumber>
    </recommendedName>
</protein>
<dbReference type="Proteomes" id="UP000009096">
    <property type="component" value="Chromosome 8"/>
</dbReference>
<evidence type="ECO:0000256" key="8">
    <source>
        <dbReference type="RuleBase" id="RU003567"/>
    </source>
</evidence>
<dbReference type="Pfam" id="PF00574">
    <property type="entry name" value="CLP_protease"/>
    <property type="match status" value="1"/>
</dbReference>
<dbReference type="PROSITE" id="PS00382">
    <property type="entry name" value="CLP_PROTEASE_HIS"/>
    <property type="match status" value="1"/>
</dbReference>
<evidence type="ECO:0000313" key="10">
    <source>
        <dbReference type="EMBL" id="EWG47396.1"/>
    </source>
</evidence>
<dbReference type="GO" id="GO:0006515">
    <property type="term" value="P:protein quality control for misfolded or incompletely synthesized proteins"/>
    <property type="evidence" value="ECO:0007669"/>
    <property type="project" value="TreeGrafter"/>
</dbReference>
<evidence type="ECO:0000256" key="2">
    <source>
        <dbReference type="ARBA" id="ARBA00022670"/>
    </source>
</evidence>
<accession>W7M8T7</accession>
<dbReference type="FunFam" id="3.90.226.10:FF:000002">
    <property type="entry name" value="ATP-dependent Clp protease proteolytic subunit"/>
    <property type="match status" value="1"/>
</dbReference>
<dbReference type="SUPFAM" id="SSF52096">
    <property type="entry name" value="ClpP/crotonase"/>
    <property type="match status" value="1"/>
</dbReference>
<evidence type="ECO:0000256" key="4">
    <source>
        <dbReference type="ARBA" id="ARBA00022825"/>
    </source>
</evidence>
<evidence type="ECO:0000256" key="3">
    <source>
        <dbReference type="ARBA" id="ARBA00022801"/>
    </source>
</evidence>
<dbReference type="PANTHER" id="PTHR10381">
    <property type="entry name" value="ATP-DEPENDENT CLP PROTEASE PROTEOLYTIC SUBUNIT"/>
    <property type="match status" value="1"/>
</dbReference>
<dbReference type="EMBL" id="CM000585">
    <property type="protein sequence ID" value="EWG47396.1"/>
    <property type="molecule type" value="Genomic_DNA"/>
</dbReference>
<feature type="compositionally biased region" description="Basic and acidic residues" evidence="9">
    <location>
        <begin position="287"/>
        <end position="305"/>
    </location>
</feature>
<dbReference type="EC" id="3.4.21.92" evidence="7"/>
<dbReference type="AlphaFoldDB" id="W7M8T7"/>
<dbReference type="GO" id="GO:0004252">
    <property type="term" value="F:serine-type endopeptidase activity"/>
    <property type="evidence" value="ECO:0007669"/>
    <property type="project" value="UniProtKB-EC"/>
</dbReference>
<dbReference type="GeneID" id="30065307"/>
<dbReference type="PRINTS" id="PR00127">
    <property type="entry name" value="CLPPROTEASEP"/>
</dbReference>
<keyword evidence="11" id="KW-1185">Reference proteome</keyword>
<sequence>MLVCRKAFGDEQPNFSHGRIVIDKSHSFVKLPPTTSARPRSVNLHHRSHTFAIMFLRPRTLRVLRGVSQQHVRAFGFSSSSGNSPMSPMGNIPMPYIEESSAAGRKTWDIFSKLLQERIVVLNGEVNDYMSASIVSQLLWLESDTPDKPITMYINSPGGSVTSGMAIYDTMTYIKSPVSTVCVGGAASMAAILLAGGEAGKRFSLPHSSIMIHQPLGGTRGQASDIMIYANQIQKTREQSNRIMQYHLNKAKGHEKYSLEEINDLMERDKYLSPEEALELGVIDEILTKRPESEQEKKEKEEKQGWADTPQTS</sequence>
<dbReference type="InterPro" id="IPR001907">
    <property type="entry name" value="ClpP"/>
</dbReference>